<dbReference type="PANTHER" id="PTHR46008">
    <property type="entry name" value="LEAF RUST 10 DISEASE-RESISTANCE LOCUS RECEPTOR-LIKE PROTEIN KINASE-LIKE 1.4"/>
    <property type="match status" value="1"/>
</dbReference>
<accession>A0A5P1FUW3</accession>
<evidence type="ECO:0000256" key="4">
    <source>
        <dbReference type="ARBA" id="ARBA00022840"/>
    </source>
</evidence>
<keyword evidence="7" id="KW-0812">Transmembrane</keyword>
<dbReference type="SUPFAM" id="SSF56112">
    <property type="entry name" value="Protein kinase-like (PK-like)"/>
    <property type="match status" value="1"/>
</dbReference>
<feature type="signal peptide" evidence="8">
    <location>
        <begin position="1"/>
        <end position="18"/>
    </location>
</feature>
<feature type="region of interest" description="Disordered" evidence="6">
    <location>
        <begin position="456"/>
        <end position="477"/>
    </location>
</feature>
<dbReference type="GO" id="GO:0030247">
    <property type="term" value="F:polysaccharide binding"/>
    <property type="evidence" value="ECO:0007669"/>
    <property type="project" value="InterPro"/>
</dbReference>
<evidence type="ECO:0000259" key="9">
    <source>
        <dbReference type="Pfam" id="PF13947"/>
    </source>
</evidence>
<keyword evidence="3 5" id="KW-0547">Nucleotide-binding</keyword>
<dbReference type="InterPro" id="IPR025287">
    <property type="entry name" value="WAK_GUB"/>
</dbReference>
<keyword evidence="7" id="KW-0472">Membrane</keyword>
<evidence type="ECO:0000256" key="6">
    <source>
        <dbReference type="SAM" id="MobiDB-lite"/>
    </source>
</evidence>
<feature type="binding site" evidence="5">
    <location>
        <position position="342"/>
    </location>
    <ligand>
        <name>ATP</name>
        <dbReference type="ChEBI" id="CHEBI:30616"/>
    </ligand>
</feature>
<feature type="domain" description="Wall-associated receptor kinase galacturonan-binding" evidence="9">
    <location>
        <begin position="25"/>
        <end position="86"/>
    </location>
</feature>
<evidence type="ECO:0000256" key="3">
    <source>
        <dbReference type="ARBA" id="ARBA00022741"/>
    </source>
</evidence>
<keyword evidence="7" id="KW-1133">Transmembrane helix</keyword>
<dbReference type="GO" id="GO:0016020">
    <property type="term" value="C:membrane"/>
    <property type="evidence" value="ECO:0007669"/>
    <property type="project" value="UniProtKB-SubCell"/>
</dbReference>
<dbReference type="PANTHER" id="PTHR46008:SF2">
    <property type="entry name" value="LEAF RUST 10 DISEASE-RESISTANCE LOCUS RECEPTOR-LIKE PROTEIN KINASE-LIKE 1.4"/>
    <property type="match status" value="1"/>
</dbReference>
<evidence type="ECO:0000256" key="8">
    <source>
        <dbReference type="SAM" id="SignalP"/>
    </source>
</evidence>
<feature type="chain" id="PRO_5024363158" description="Wall-associated receptor kinase galacturonan-binding domain-containing protein" evidence="8">
    <location>
        <begin position="19"/>
        <end position="477"/>
    </location>
</feature>
<dbReference type="Gene3D" id="3.30.200.20">
    <property type="entry name" value="Phosphorylase Kinase, domain 1"/>
    <property type="match status" value="1"/>
</dbReference>
<dbReference type="Gramene" id="ONK81774">
    <property type="protein sequence ID" value="ONK81774"/>
    <property type="gene ID" value="A4U43_C01F32740"/>
</dbReference>
<evidence type="ECO:0000313" key="10">
    <source>
        <dbReference type="EMBL" id="ONK81774.1"/>
    </source>
</evidence>
<dbReference type="Proteomes" id="UP000243459">
    <property type="component" value="Chromosome 1"/>
</dbReference>
<dbReference type="EMBL" id="CM007381">
    <property type="protein sequence ID" value="ONK81774.1"/>
    <property type="molecule type" value="Genomic_DNA"/>
</dbReference>
<dbReference type="InterPro" id="IPR011009">
    <property type="entry name" value="Kinase-like_dom_sf"/>
</dbReference>
<evidence type="ECO:0000256" key="2">
    <source>
        <dbReference type="ARBA" id="ARBA00022729"/>
    </source>
</evidence>
<organism evidence="10 11">
    <name type="scientific">Asparagus officinalis</name>
    <name type="common">Garden asparagus</name>
    <dbReference type="NCBI Taxonomy" id="4686"/>
    <lineage>
        <taxon>Eukaryota</taxon>
        <taxon>Viridiplantae</taxon>
        <taxon>Streptophyta</taxon>
        <taxon>Embryophyta</taxon>
        <taxon>Tracheophyta</taxon>
        <taxon>Spermatophyta</taxon>
        <taxon>Magnoliopsida</taxon>
        <taxon>Liliopsida</taxon>
        <taxon>Asparagales</taxon>
        <taxon>Asparagaceae</taxon>
        <taxon>Asparagoideae</taxon>
        <taxon>Asparagus</taxon>
    </lineage>
</organism>
<comment type="subcellular location">
    <subcellularLocation>
        <location evidence="1">Membrane</location>
        <topology evidence="1">Single-pass membrane protein</topology>
    </subcellularLocation>
</comment>
<dbReference type="Pfam" id="PF13947">
    <property type="entry name" value="GUB_WAK_bind"/>
    <property type="match status" value="1"/>
</dbReference>
<protein>
    <recommendedName>
        <fullName evidence="9">Wall-associated receptor kinase galacturonan-binding domain-containing protein</fullName>
    </recommendedName>
</protein>
<evidence type="ECO:0000256" key="7">
    <source>
        <dbReference type="SAM" id="Phobius"/>
    </source>
</evidence>
<name>A0A5P1FUW3_ASPOF</name>
<dbReference type="AlphaFoldDB" id="A0A5P1FUW3"/>
<feature type="compositionally biased region" description="Low complexity" evidence="6">
    <location>
        <begin position="463"/>
        <end position="477"/>
    </location>
</feature>
<evidence type="ECO:0000313" key="11">
    <source>
        <dbReference type="Proteomes" id="UP000243459"/>
    </source>
</evidence>
<dbReference type="GO" id="GO:0005524">
    <property type="term" value="F:ATP binding"/>
    <property type="evidence" value="ECO:0007669"/>
    <property type="project" value="UniProtKB-UniRule"/>
</dbReference>
<dbReference type="OMA" id="FYREGQC"/>
<dbReference type="PROSITE" id="PS00107">
    <property type="entry name" value="PROTEIN_KINASE_ATP"/>
    <property type="match status" value="1"/>
</dbReference>
<evidence type="ECO:0000256" key="5">
    <source>
        <dbReference type="PROSITE-ProRule" id="PRU10141"/>
    </source>
</evidence>
<dbReference type="GO" id="GO:0016301">
    <property type="term" value="F:kinase activity"/>
    <property type="evidence" value="ECO:0007669"/>
    <property type="project" value="TreeGrafter"/>
</dbReference>
<dbReference type="InterPro" id="IPR017441">
    <property type="entry name" value="Protein_kinase_ATP_BS"/>
</dbReference>
<keyword evidence="11" id="KW-1185">Reference proteome</keyword>
<proteinExistence type="predicted"/>
<feature type="transmembrane region" description="Helical" evidence="7">
    <location>
        <begin position="235"/>
        <end position="259"/>
    </location>
</feature>
<keyword evidence="2 8" id="KW-0732">Signal</keyword>
<sequence length="477" mass="52698">MSTSYLLLHLLLPLLAHSCSLYNFSCGNYTLGIKYPFYTNTGPNQCDGLHLVQCMNLVPVIKLHGQGFLYPVCNISYSDNSFIIHDLKLSSYFRGSNCIFLYDFKSPVTSFNVSNVTESLSSGQGFFNCEPNGYDFDGDVFKELYNLSFCEDYGLGYGEQSDDGLLPGYCATSSDLWFDWRLAFDDDGGGGVSLISAGFSRKWTSFPDCFDCRIVSGNCSAYCRGIEPSGKSRSIWIIAGVVSGVGGFLLACTIFFFCYKYKLKKKYSKSLTPSTAIVQDFSSSFSKKDSETISFHCQTPLFSYEELVEATNGFDRSKELGDGGYGTVYKGLLRDGRVVAVKRLPAVDVNLRPNEISLAMATMSKIQNGELADLVDPGLEFGSNQEANRMVTQMAELAFRCLQMDRDMRPPIKEVLEGLKEIEAGSQYCNGDNCEVRTKEESRLLKDSGSISPDSVMKNCWMSSSSTTPSSSNQGIV</sequence>
<gene>
    <name evidence="10" type="ORF">A4U43_C01F32740</name>
</gene>
<evidence type="ECO:0000256" key="1">
    <source>
        <dbReference type="ARBA" id="ARBA00004167"/>
    </source>
</evidence>
<keyword evidence="4 5" id="KW-0067">ATP-binding</keyword>
<reference evidence="11" key="1">
    <citation type="journal article" date="2017" name="Nat. Commun.">
        <title>The asparagus genome sheds light on the origin and evolution of a young Y chromosome.</title>
        <authorList>
            <person name="Harkess A."/>
            <person name="Zhou J."/>
            <person name="Xu C."/>
            <person name="Bowers J.E."/>
            <person name="Van der Hulst R."/>
            <person name="Ayyampalayam S."/>
            <person name="Mercati F."/>
            <person name="Riccardi P."/>
            <person name="McKain M.R."/>
            <person name="Kakrana A."/>
            <person name="Tang H."/>
            <person name="Ray J."/>
            <person name="Groenendijk J."/>
            <person name="Arikit S."/>
            <person name="Mathioni S.M."/>
            <person name="Nakano M."/>
            <person name="Shan H."/>
            <person name="Telgmann-Rauber A."/>
            <person name="Kanno A."/>
            <person name="Yue Z."/>
            <person name="Chen H."/>
            <person name="Li W."/>
            <person name="Chen Y."/>
            <person name="Xu X."/>
            <person name="Zhang Y."/>
            <person name="Luo S."/>
            <person name="Chen H."/>
            <person name="Gao J."/>
            <person name="Mao Z."/>
            <person name="Pires J.C."/>
            <person name="Luo M."/>
            <person name="Kudrna D."/>
            <person name="Wing R.A."/>
            <person name="Meyers B.C."/>
            <person name="Yi K."/>
            <person name="Kong H."/>
            <person name="Lavrijsen P."/>
            <person name="Sunseri F."/>
            <person name="Falavigna A."/>
            <person name="Ye Y."/>
            <person name="Leebens-Mack J.H."/>
            <person name="Chen G."/>
        </authorList>
    </citation>
    <scope>NUCLEOTIDE SEQUENCE [LARGE SCALE GENOMIC DNA]</scope>
    <source>
        <strain evidence="11">cv. DH0086</strain>
    </source>
</reference>